<evidence type="ECO:0000256" key="3">
    <source>
        <dbReference type="ARBA" id="ARBA00022679"/>
    </source>
</evidence>
<comment type="similarity">
    <text evidence="5">Belongs to the TacA antitoxin family.</text>
</comment>
<dbReference type="InterPro" id="IPR014795">
    <property type="entry name" value="TacA_1-like"/>
</dbReference>
<proteinExistence type="inferred from homology"/>
<dbReference type="SUPFAM" id="SSF47598">
    <property type="entry name" value="Ribbon-helix-helix"/>
    <property type="match status" value="1"/>
</dbReference>
<evidence type="ECO:0000256" key="5">
    <source>
        <dbReference type="ARBA" id="ARBA00049988"/>
    </source>
</evidence>
<keyword evidence="2" id="KW-1277">Toxin-antitoxin system</keyword>
<evidence type="ECO:0000256" key="1">
    <source>
        <dbReference type="ARBA" id="ARBA00009342"/>
    </source>
</evidence>
<comment type="similarity">
    <text evidence="1">Belongs to the acetyltransferase family. GNAT subfamily.</text>
</comment>
<dbReference type="PANTHER" id="PTHR36449">
    <property type="entry name" value="ACETYLTRANSFERASE-RELATED"/>
    <property type="match status" value="1"/>
</dbReference>
<dbReference type="InterPro" id="IPR010985">
    <property type="entry name" value="Ribbon_hlx_hlx"/>
</dbReference>
<dbReference type="Gene3D" id="1.20.5.780">
    <property type="entry name" value="Single helix bin"/>
    <property type="match status" value="1"/>
</dbReference>
<evidence type="ECO:0000313" key="6">
    <source>
        <dbReference type="EMBL" id="ROH93756.1"/>
    </source>
</evidence>
<sequence length="255" mass="27583">MNQDRKSTVRALAEARMEMRLSPQDKALINQAASLKGSNATAFVLASALAEARRLLGDNAELQLSAADLGLLRADAGDPAQDSPALREALHRHRSLDSAWAGLFQRLDPARHELGGFDCGDERQNEFLHRQALTQERFDLARVYVLTDALVPSRVLGYYTLSAISLGGGALAGPPLPALRLGRLALDRSLQGRSLGALLLADAVLRSAEAADAMPVFALLAAPRDEPEEAWFEDYGFRRFWDQAGALFLPLAGLA</sequence>
<keyword evidence="7" id="KW-1185">Reference proteome</keyword>
<accession>A0A3N0VLT5</accession>
<reference evidence="6 7" key="1">
    <citation type="submission" date="2018-10" db="EMBL/GenBank/DDBJ databases">
        <authorList>
            <person name="Chen W.-M."/>
        </authorList>
    </citation>
    <scope>NUCLEOTIDE SEQUENCE [LARGE SCALE GENOMIC DNA]</scope>
    <source>
        <strain evidence="6 7">THS-13</strain>
    </source>
</reference>
<evidence type="ECO:0000256" key="4">
    <source>
        <dbReference type="ARBA" id="ARBA00023315"/>
    </source>
</evidence>
<protein>
    <submittedName>
        <fullName evidence="6">DUF1778 domain-containing protein</fullName>
    </submittedName>
</protein>
<dbReference type="SUPFAM" id="SSF55729">
    <property type="entry name" value="Acyl-CoA N-acyltransferases (Nat)"/>
    <property type="match status" value="1"/>
</dbReference>
<keyword evidence="4" id="KW-0012">Acyltransferase</keyword>
<comment type="caution">
    <text evidence="6">The sequence shown here is derived from an EMBL/GenBank/DDBJ whole genome shotgun (WGS) entry which is preliminary data.</text>
</comment>
<dbReference type="InterPro" id="IPR016181">
    <property type="entry name" value="Acyl_CoA_acyltransferase"/>
</dbReference>
<dbReference type="Proteomes" id="UP000282106">
    <property type="component" value="Unassembled WGS sequence"/>
</dbReference>
<dbReference type="RefSeq" id="WP_123210612.1">
    <property type="nucleotide sequence ID" value="NZ_RJVO01000001.1"/>
</dbReference>
<evidence type="ECO:0000256" key="2">
    <source>
        <dbReference type="ARBA" id="ARBA00022649"/>
    </source>
</evidence>
<dbReference type="InParanoid" id="A0A3N0VLT5"/>
<dbReference type="PANTHER" id="PTHR36449:SF1">
    <property type="entry name" value="ACETYLTRANSFERASE"/>
    <property type="match status" value="1"/>
</dbReference>
<dbReference type="AlphaFoldDB" id="A0A3N0VLT5"/>
<dbReference type="GO" id="GO:0006355">
    <property type="term" value="P:regulation of DNA-templated transcription"/>
    <property type="evidence" value="ECO:0007669"/>
    <property type="project" value="InterPro"/>
</dbReference>
<evidence type="ECO:0000313" key="7">
    <source>
        <dbReference type="Proteomes" id="UP000282106"/>
    </source>
</evidence>
<dbReference type="GO" id="GO:0016746">
    <property type="term" value="F:acyltransferase activity"/>
    <property type="evidence" value="ECO:0007669"/>
    <property type="project" value="UniProtKB-KW"/>
</dbReference>
<dbReference type="Gene3D" id="3.40.630.30">
    <property type="match status" value="1"/>
</dbReference>
<gene>
    <name evidence="6" type="ORF">ED208_04330</name>
</gene>
<dbReference type="EMBL" id="RJVO01000001">
    <property type="protein sequence ID" value="ROH93756.1"/>
    <property type="molecule type" value="Genomic_DNA"/>
</dbReference>
<dbReference type="Pfam" id="PF08681">
    <property type="entry name" value="TacA1"/>
    <property type="match status" value="1"/>
</dbReference>
<organism evidence="6 7">
    <name type="scientific">Stagnimonas aquatica</name>
    <dbReference type="NCBI Taxonomy" id="2689987"/>
    <lineage>
        <taxon>Bacteria</taxon>
        <taxon>Pseudomonadati</taxon>
        <taxon>Pseudomonadota</taxon>
        <taxon>Gammaproteobacteria</taxon>
        <taxon>Nevskiales</taxon>
        <taxon>Nevskiaceae</taxon>
        <taxon>Stagnimonas</taxon>
    </lineage>
</organism>
<keyword evidence="3" id="KW-0808">Transferase</keyword>
<name>A0A3N0VLT5_9GAMM</name>